<sequence>MTRGVDYPFQGQRVLLPGTDQVIGVLDGDTFHRAVLGSLHRFRGRPGPGWALDLVVFKALKGKAETIRVVDMETDVEYTVPYWRFENMGRKIQFGDYGEQLLLNLRYWETVQLKAPDEALKELL</sequence>
<reference evidence="1" key="1">
    <citation type="journal article" date="2015" name="Nature">
        <title>Complex archaea that bridge the gap between prokaryotes and eukaryotes.</title>
        <authorList>
            <person name="Spang A."/>
            <person name="Saw J.H."/>
            <person name="Jorgensen S.L."/>
            <person name="Zaremba-Niedzwiedzka K."/>
            <person name="Martijn J."/>
            <person name="Lind A.E."/>
            <person name="van Eijk R."/>
            <person name="Schleper C."/>
            <person name="Guy L."/>
            <person name="Ettema T.J."/>
        </authorList>
    </citation>
    <scope>NUCLEOTIDE SEQUENCE</scope>
</reference>
<evidence type="ECO:0000313" key="1">
    <source>
        <dbReference type="EMBL" id="KKN71194.1"/>
    </source>
</evidence>
<gene>
    <name evidence="1" type="ORF">LCGC14_0423570</name>
</gene>
<comment type="caution">
    <text evidence="1">The sequence shown here is derived from an EMBL/GenBank/DDBJ whole genome shotgun (WGS) entry which is preliminary data.</text>
</comment>
<organism evidence="1">
    <name type="scientific">marine sediment metagenome</name>
    <dbReference type="NCBI Taxonomy" id="412755"/>
    <lineage>
        <taxon>unclassified sequences</taxon>
        <taxon>metagenomes</taxon>
        <taxon>ecological metagenomes</taxon>
    </lineage>
</organism>
<dbReference type="EMBL" id="LAZR01000388">
    <property type="protein sequence ID" value="KKN71194.1"/>
    <property type="molecule type" value="Genomic_DNA"/>
</dbReference>
<dbReference type="AlphaFoldDB" id="A0A0F9SWB5"/>
<name>A0A0F9SWB5_9ZZZZ</name>
<protein>
    <submittedName>
        <fullName evidence="1">Uncharacterized protein</fullName>
    </submittedName>
</protein>
<proteinExistence type="predicted"/>
<accession>A0A0F9SWB5</accession>